<feature type="coiled-coil region" evidence="1">
    <location>
        <begin position="155"/>
        <end position="202"/>
    </location>
</feature>
<dbReference type="GO" id="GO:0031410">
    <property type="term" value="C:cytoplasmic vesicle"/>
    <property type="evidence" value="ECO:0007669"/>
    <property type="project" value="Ensembl"/>
</dbReference>
<dbReference type="GO" id="GO:0097009">
    <property type="term" value="P:energy homeostasis"/>
    <property type="evidence" value="ECO:0007669"/>
    <property type="project" value="Ensembl"/>
</dbReference>
<proteinExistence type="predicted"/>
<dbReference type="Pfam" id="PF15398">
    <property type="entry name" value="DUF4619"/>
    <property type="match status" value="2"/>
</dbReference>
<keyword evidence="1" id="KW-0175">Coiled coil</keyword>
<dbReference type="InterPro" id="IPR029235">
    <property type="entry name" value="FAME"/>
</dbReference>
<keyword evidence="3" id="KW-1185">Reference proteome</keyword>
<dbReference type="GeneTree" id="ENSGT00390000001071"/>
<dbReference type="PANTHER" id="PTHR16065">
    <property type="entry name" value="COILED-COIL DOMAIN CONTAINING 198"/>
    <property type="match status" value="1"/>
</dbReference>
<dbReference type="Proteomes" id="UP000694380">
    <property type="component" value="Unplaced"/>
</dbReference>
<sequence length="339" mass="39625">MGLSYSRAHHKVTKVAPVQTKEEVPTSPCTAAVCGFHSTLEERRLCSFAAMEERNPVFQRQLPPLRETLYGRCSTVPRPISFDIMMETGETSIIKQHPPRRLQKLEPADLPQVITSEKLFSQQEGAAARKAKVGLEKRVQTAKYTSGRRQHLHKLQMLEMNRKREEVNQEELKRSLHREEKINKQKTRELKAKKVLENLQRNNCSEGEDLLLWPLLSTNFGIGPWVPLMRFHSKSLINPLQLGVQPRIIKKMVFLFLGNTWDGEFLERHEMAESYPSQSSKVEMWFVKHQEPQDLFWDSSSTDSDDWKREERKLGRRPALVRTKTERIPLFDEFFDKEF</sequence>
<evidence type="ECO:0000313" key="3">
    <source>
        <dbReference type="Proteomes" id="UP000694380"/>
    </source>
</evidence>
<reference evidence="2" key="1">
    <citation type="submission" date="2025-08" db="UniProtKB">
        <authorList>
            <consortium name="Ensembl"/>
        </authorList>
    </citation>
    <scope>IDENTIFICATION</scope>
</reference>
<reference evidence="2" key="2">
    <citation type="submission" date="2025-09" db="UniProtKB">
        <authorList>
            <consortium name="Ensembl"/>
        </authorList>
    </citation>
    <scope>IDENTIFICATION</scope>
</reference>
<dbReference type="AlphaFoldDB" id="A0A8C3INT4"/>
<evidence type="ECO:0000313" key="2">
    <source>
        <dbReference type="Ensembl" id="ENSCPBP00000035653.1"/>
    </source>
</evidence>
<accession>A0A8C3INT4</accession>
<protein>
    <submittedName>
        <fullName evidence="2">Coiled-coil domain containing 198</fullName>
    </submittedName>
</protein>
<dbReference type="Ensembl" id="ENSCPBT00000041818.1">
    <property type="protein sequence ID" value="ENSCPBP00000035653.1"/>
    <property type="gene ID" value="ENSCPBG00000024802.1"/>
</dbReference>
<dbReference type="PANTHER" id="PTHR16065:SF2">
    <property type="entry name" value="COILED-COIL DOMAIN CONTAINING 198"/>
    <property type="match status" value="1"/>
</dbReference>
<dbReference type="GO" id="GO:0005886">
    <property type="term" value="C:plasma membrane"/>
    <property type="evidence" value="ECO:0007669"/>
    <property type="project" value="Ensembl"/>
</dbReference>
<evidence type="ECO:0000256" key="1">
    <source>
        <dbReference type="SAM" id="Coils"/>
    </source>
</evidence>
<name>A0A8C3INT4_CHRPI</name>
<organism evidence="2 3">
    <name type="scientific">Chrysemys picta bellii</name>
    <name type="common">Western painted turtle</name>
    <name type="synonym">Emys bellii</name>
    <dbReference type="NCBI Taxonomy" id="8478"/>
    <lineage>
        <taxon>Eukaryota</taxon>
        <taxon>Metazoa</taxon>
        <taxon>Chordata</taxon>
        <taxon>Craniata</taxon>
        <taxon>Vertebrata</taxon>
        <taxon>Euteleostomi</taxon>
        <taxon>Archelosauria</taxon>
        <taxon>Testudinata</taxon>
        <taxon>Testudines</taxon>
        <taxon>Cryptodira</taxon>
        <taxon>Durocryptodira</taxon>
        <taxon>Testudinoidea</taxon>
        <taxon>Emydidae</taxon>
        <taxon>Chrysemys</taxon>
    </lineage>
</organism>
<gene>
    <name evidence="2" type="primary">CCDC198</name>
</gene>